<keyword evidence="2" id="KW-0813">Transport</keyword>
<evidence type="ECO:0000259" key="18">
    <source>
        <dbReference type="Pfam" id="PF08030"/>
    </source>
</evidence>
<evidence type="ECO:0000256" key="12">
    <source>
        <dbReference type="ARBA" id="ARBA00037386"/>
    </source>
</evidence>
<evidence type="ECO:0000256" key="7">
    <source>
        <dbReference type="ARBA" id="ARBA00022982"/>
    </source>
</evidence>
<protein>
    <recommendedName>
        <fullName evidence="14">Probable metalloreductase AIM14</fullName>
    </recommendedName>
</protein>
<evidence type="ECO:0000256" key="13">
    <source>
        <dbReference type="ARBA" id="ARBA00038065"/>
    </source>
</evidence>
<feature type="transmembrane region" description="Helical" evidence="15">
    <location>
        <begin position="196"/>
        <end position="214"/>
    </location>
</feature>
<evidence type="ECO:0000256" key="11">
    <source>
        <dbReference type="ARBA" id="ARBA00023136"/>
    </source>
</evidence>
<dbReference type="GO" id="GO:0005886">
    <property type="term" value="C:plasma membrane"/>
    <property type="evidence" value="ECO:0007669"/>
    <property type="project" value="TreeGrafter"/>
</dbReference>
<dbReference type="PANTHER" id="PTHR11972:SF198">
    <property type="entry name" value="METALLOREDUCTASE AIM14-RELATED"/>
    <property type="match status" value="1"/>
</dbReference>
<feature type="transmembrane region" description="Helical" evidence="15">
    <location>
        <begin position="220"/>
        <end position="237"/>
    </location>
</feature>
<dbReference type="Pfam" id="PF08022">
    <property type="entry name" value="FAD_binding_8"/>
    <property type="match status" value="1"/>
</dbReference>
<evidence type="ECO:0000256" key="6">
    <source>
        <dbReference type="ARBA" id="ARBA00022857"/>
    </source>
</evidence>
<evidence type="ECO:0000256" key="10">
    <source>
        <dbReference type="ARBA" id="ARBA00023065"/>
    </source>
</evidence>
<sequence length="531" mass="59139">MTLLPRHGKTHLANIPYGYYAAAVSFFFVILLIGARKLIPARQQNCSKRTKWALSSARGGSPLLCLVILYATLLGPFVHHYSLLGHVGLYLKRLGRLSYVLATLNLFLTLRPNYLLPGYVYLDLIPLHKWLSRSLCLLALAHGVGFLVKWALDSQVSFVAKAFYNIPNLAGLAVGVMMALMILLSVKPVRRFSYRSFYVTHTVGAWVFVFLTAYHARPGVFVPYTLINAGLFILYILSKTVPARGVELVSKSTDDVNNCLTRIVLPRKAMPEEFAPGSHLRISPYRRVNPLYYMLPSHPYTVASVPEDKDVELIVREHADGFRLLTGLGYTIQNHYESVPRECLQKATRVALVCGGSGLSYALPIFRHFASGEKADQVKYLRLIWLVRDKYDVSVLGNIGSLTSSVAQFDIFVTRSVPPDDTIESGSKLSSAQQQSPITDDLEFELESFGDQLDQNGALITPEIPNLPSGLASSFHFGRKLDWMTDLAQFVEKEELDSTWLIACGPKGLNDAAKLYAQQNEINLASETYAL</sequence>
<evidence type="ECO:0000256" key="9">
    <source>
        <dbReference type="ARBA" id="ARBA00023002"/>
    </source>
</evidence>
<keyword evidence="4 15" id="KW-0812">Transmembrane</keyword>
<keyword evidence="7" id="KW-0249">Electron transport</keyword>
<organism evidence="19 20">
    <name type="scientific">Lachancea quebecensis</name>
    <dbReference type="NCBI Taxonomy" id="1654605"/>
    <lineage>
        <taxon>Eukaryota</taxon>
        <taxon>Fungi</taxon>
        <taxon>Dikarya</taxon>
        <taxon>Ascomycota</taxon>
        <taxon>Saccharomycotina</taxon>
        <taxon>Saccharomycetes</taxon>
        <taxon>Saccharomycetales</taxon>
        <taxon>Saccharomycetaceae</taxon>
        <taxon>Lachancea</taxon>
    </lineage>
</organism>
<dbReference type="InterPro" id="IPR013112">
    <property type="entry name" value="FAD-bd_8"/>
</dbReference>
<comment type="subcellular location">
    <subcellularLocation>
        <location evidence="1">Membrane</location>
        <topology evidence="1">Multi-pass membrane protein</topology>
    </subcellularLocation>
</comment>
<dbReference type="SFLD" id="SFLDF00463">
    <property type="entry name" value="AIM14"/>
    <property type="match status" value="1"/>
</dbReference>
<evidence type="ECO:0000256" key="15">
    <source>
        <dbReference type="SAM" id="Phobius"/>
    </source>
</evidence>
<name>A0A0P1KMN3_9SACH</name>
<keyword evidence="10" id="KW-0406">Ion transport</keyword>
<feature type="transmembrane region" description="Helical" evidence="15">
    <location>
        <begin position="164"/>
        <end position="184"/>
    </location>
</feature>
<feature type="transmembrane region" description="Helical" evidence="15">
    <location>
        <begin position="60"/>
        <end position="79"/>
    </location>
</feature>
<feature type="transmembrane region" description="Helical" evidence="15">
    <location>
        <begin position="20"/>
        <end position="39"/>
    </location>
</feature>
<comment type="function">
    <text evidence="12">Probable cell surface metalloreductase. May be involved in iron or copper homeostasis.</text>
</comment>
<dbReference type="EMBL" id="LN890542">
    <property type="protein sequence ID" value="CUS21061.1"/>
    <property type="molecule type" value="Genomic_DNA"/>
</dbReference>
<evidence type="ECO:0000256" key="14">
    <source>
        <dbReference type="ARBA" id="ARBA00039704"/>
    </source>
</evidence>
<dbReference type="OrthoDB" id="17725at2759"/>
<keyword evidence="9" id="KW-0560">Oxidoreductase</keyword>
<dbReference type="SFLD" id="SFLDS00052">
    <property type="entry name" value="Ferric_Reductase_Domain"/>
    <property type="match status" value="1"/>
</dbReference>
<proteinExistence type="inferred from homology"/>
<dbReference type="GO" id="GO:0000293">
    <property type="term" value="F:ferric-chelate reductase activity"/>
    <property type="evidence" value="ECO:0007669"/>
    <property type="project" value="TreeGrafter"/>
</dbReference>
<reference evidence="20" key="1">
    <citation type="submission" date="2015-10" db="EMBL/GenBank/DDBJ databases">
        <authorList>
            <person name="Devillers H."/>
        </authorList>
    </citation>
    <scope>NUCLEOTIDE SEQUENCE [LARGE SCALE GENOMIC DNA]</scope>
</reference>
<evidence type="ECO:0000256" key="3">
    <source>
        <dbReference type="ARBA" id="ARBA00022630"/>
    </source>
</evidence>
<gene>
    <name evidence="19" type="ORF">LAQU0_S02e04962g</name>
</gene>
<evidence type="ECO:0000313" key="20">
    <source>
        <dbReference type="Proteomes" id="UP000236544"/>
    </source>
</evidence>
<feature type="transmembrane region" description="Helical" evidence="15">
    <location>
        <begin position="99"/>
        <end position="122"/>
    </location>
</feature>
<dbReference type="InterPro" id="IPR013121">
    <property type="entry name" value="Fe_red_NAD-bd_6"/>
</dbReference>
<dbReference type="PANTHER" id="PTHR11972">
    <property type="entry name" value="NADPH OXIDASE"/>
    <property type="match status" value="1"/>
</dbReference>
<evidence type="ECO:0000259" key="16">
    <source>
        <dbReference type="Pfam" id="PF01794"/>
    </source>
</evidence>
<dbReference type="Gene3D" id="3.40.50.80">
    <property type="entry name" value="Nucleotide-binding domain of ferredoxin-NADP reductase (FNR) module"/>
    <property type="match status" value="1"/>
</dbReference>
<evidence type="ECO:0000256" key="1">
    <source>
        <dbReference type="ARBA" id="ARBA00004141"/>
    </source>
</evidence>
<evidence type="ECO:0000256" key="2">
    <source>
        <dbReference type="ARBA" id="ARBA00022448"/>
    </source>
</evidence>
<dbReference type="CDD" id="cd06186">
    <property type="entry name" value="NOX_Duox_like_FAD_NADP"/>
    <property type="match status" value="1"/>
</dbReference>
<keyword evidence="20" id="KW-1185">Reference proteome</keyword>
<dbReference type="InterPro" id="IPR050369">
    <property type="entry name" value="RBOH/FRE"/>
</dbReference>
<dbReference type="SUPFAM" id="SSF52343">
    <property type="entry name" value="Ferredoxin reductase-like, C-terminal NADP-linked domain"/>
    <property type="match status" value="1"/>
</dbReference>
<evidence type="ECO:0000256" key="8">
    <source>
        <dbReference type="ARBA" id="ARBA00022989"/>
    </source>
</evidence>
<evidence type="ECO:0000256" key="5">
    <source>
        <dbReference type="ARBA" id="ARBA00022827"/>
    </source>
</evidence>
<feature type="domain" description="FAD-binding 8" evidence="17">
    <location>
        <begin position="260"/>
        <end position="321"/>
    </location>
</feature>
<accession>A0A0P1KMN3</accession>
<dbReference type="GO" id="GO:0033215">
    <property type="term" value="P:reductive iron assimilation"/>
    <property type="evidence" value="ECO:0007669"/>
    <property type="project" value="TreeGrafter"/>
</dbReference>
<dbReference type="Pfam" id="PF01794">
    <property type="entry name" value="Ferric_reduct"/>
    <property type="match status" value="1"/>
</dbReference>
<feature type="transmembrane region" description="Helical" evidence="15">
    <location>
        <begin position="134"/>
        <end position="152"/>
    </location>
</feature>
<dbReference type="SFLD" id="SFLDG01168">
    <property type="entry name" value="Ferric_reductase_subgroup_(FRE"/>
    <property type="match status" value="1"/>
</dbReference>
<feature type="domain" description="Ferric oxidoreductase" evidence="16">
    <location>
        <begin position="94"/>
        <end position="211"/>
    </location>
</feature>
<dbReference type="Proteomes" id="UP000236544">
    <property type="component" value="Unassembled WGS sequence"/>
</dbReference>
<dbReference type="InterPro" id="IPR039261">
    <property type="entry name" value="FNR_nucleotide-bd"/>
</dbReference>
<evidence type="ECO:0000256" key="4">
    <source>
        <dbReference type="ARBA" id="ARBA00022692"/>
    </source>
</evidence>
<keyword evidence="8 15" id="KW-1133">Transmembrane helix</keyword>
<keyword evidence="5" id="KW-0274">FAD</keyword>
<evidence type="ECO:0000313" key="19">
    <source>
        <dbReference type="EMBL" id="CUS21061.1"/>
    </source>
</evidence>
<keyword evidence="11 15" id="KW-0472">Membrane</keyword>
<dbReference type="AlphaFoldDB" id="A0A0P1KMN3"/>
<dbReference type="Pfam" id="PF08030">
    <property type="entry name" value="NAD_binding_6"/>
    <property type="match status" value="1"/>
</dbReference>
<comment type="similarity">
    <text evidence="13">Belongs to the ferric reductase (FRE) family. AIM14 subfamily.</text>
</comment>
<feature type="domain" description="Ferric reductase NAD binding" evidence="18">
    <location>
        <begin position="349"/>
        <end position="516"/>
    </location>
</feature>
<keyword evidence="3" id="KW-0285">Flavoprotein</keyword>
<evidence type="ECO:0000259" key="17">
    <source>
        <dbReference type="Pfam" id="PF08022"/>
    </source>
</evidence>
<dbReference type="InterPro" id="IPR013130">
    <property type="entry name" value="Fe3_Rdtase_TM_dom"/>
</dbReference>
<keyword evidence="6" id="KW-0521">NADP</keyword>